<evidence type="ECO:0000256" key="1">
    <source>
        <dbReference type="ARBA" id="ARBA00009865"/>
    </source>
</evidence>
<dbReference type="RefSeq" id="XP_065823836.1">
    <property type="nucleotide sequence ID" value="XM_065967764.1"/>
</dbReference>
<dbReference type="InterPro" id="IPR023296">
    <property type="entry name" value="Glyco_hydro_beta-prop_sf"/>
</dbReference>
<dbReference type="GO" id="GO:0005975">
    <property type="term" value="P:carbohydrate metabolic process"/>
    <property type="evidence" value="ECO:0007669"/>
    <property type="project" value="InterPro"/>
</dbReference>
<feature type="compositionally biased region" description="Low complexity" evidence="6">
    <location>
        <begin position="380"/>
        <end position="403"/>
    </location>
</feature>
<evidence type="ECO:0000256" key="6">
    <source>
        <dbReference type="SAM" id="MobiDB-lite"/>
    </source>
</evidence>
<dbReference type="PANTHER" id="PTHR43817:SF1">
    <property type="entry name" value="HYDROLASE, FAMILY 43, PUTATIVE (AFU_ORTHOLOGUE AFUA_3G01660)-RELATED"/>
    <property type="match status" value="1"/>
</dbReference>
<feature type="region of interest" description="Disordered" evidence="6">
    <location>
        <begin position="318"/>
        <end position="338"/>
    </location>
</feature>
<accession>A0AAJ8LQQ6</accession>
<dbReference type="PANTHER" id="PTHR43817">
    <property type="entry name" value="GLYCOSYL HYDROLASE"/>
    <property type="match status" value="1"/>
</dbReference>
<dbReference type="AlphaFoldDB" id="A0AAJ8LQQ6"/>
<evidence type="ECO:0000256" key="5">
    <source>
        <dbReference type="RuleBase" id="RU361187"/>
    </source>
</evidence>
<dbReference type="SUPFAM" id="SSF75005">
    <property type="entry name" value="Arabinanase/levansucrase/invertase"/>
    <property type="match status" value="1"/>
</dbReference>
<feature type="chain" id="PRO_5042461077" description="Beta-xylosidase C-terminal Concanavalin A-like domain-containing protein" evidence="7">
    <location>
        <begin position="18"/>
        <end position="490"/>
    </location>
</feature>
<protein>
    <recommendedName>
        <fullName evidence="10">Beta-xylosidase C-terminal Concanavalin A-like domain-containing protein</fullName>
    </recommendedName>
</protein>
<feature type="compositionally biased region" description="Low complexity" evidence="6">
    <location>
        <begin position="445"/>
        <end position="472"/>
    </location>
</feature>
<dbReference type="CDD" id="cd18820">
    <property type="entry name" value="GH43_LbAraf43-like"/>
    <property type="match status" value="1"/>
</dbReference>
<dbReference type="Proteomes" id="UP000322225">
    <property type="component" value="Chromosome 11"/>
</dbReference>
<dbReference type="Gene3D" id="2.115.10.20">
    <property type="entry name" value="Glycosyl hydrolase domain, family 43"/>
    <property type="match status" value="1"/>
</dbReference>
<dbReference type="GeneID" id="43589198"/>
<feature type="region of interest" description="Disordered" evidence="6">
    <location>
        <begin position="376"/>
        <end position="490"/>
    </location>
</feature>
<keyword evidence="9" id="KW-1185">Reference proteome</keyword>
<evidence type="ECO:0000256" key="4">
    <source>
        <dbReference type="ARBA" id="ARBA00023295"/>
    </source>
</evidence>
<dbReference type="InterPro" id="IPR006710">
    <property type="entry name" value="Glyco_hydro_43"/>
</dbReference>
<keyword evidence="4 5" id="KW-0326">Glycosidase</keyword>
<evidence type="ECO:0000313" key="8">
    <source>
        <dbReference type="EMBL" id="WWD21561.1"/>
    </source>
</evidence>
<dbReference type="GO" id="GO:0004553">
    <property type="term" value="F:hydrolase activity, hydrolyzing O-glycosyl compounds"/>
    <property type="evidence" value="ECO:0007669"/>
    <property type="project" value="InterPro"/>
</dbReference>
<dbReference type="EMBL" id="CP144061">
    <property type="protein sequence ID" value="WWD21561.1"/>
    <property type="molecule type" value="Genomic_DNA"/>
</dbReference>
<feature type="compositionally biased region" description="Polar residues" evidence="6">
    <location>
        <begin position="434"/>
        <end position="443"/>
    </location>
</feature>
<evidence type="ECO:0000313" key="9">
    <source>
        <dbReference type="Proteomes" id="UP000322225"/>
    </source>
</evidence>
<keyword evidence="2 7" id="KW-0732">Signal</keyword>
<dbReference type="Pfam" id="PF04616">
    <property type="entry name" value="Glyco_hydro_43"/>
    <property type="match status" value="1"/>
</dbReference>
<evidence type="ECO:0000256" key="7">
    <source>
        <dbReference type="SAM" id="SignalP"/>
    </source>
</evidence>
<gene>
    <name evidence="8" type="ORF">CI109_106047</name>
</gene>
<organism evidence="8 9">
    <name type="scientific">Kwoniella shandongensis</name>
    <dbReference type="NCBI Taxonomy" id="1734106"/>
    <lineage>
        <taxon>Eukaryota</taxon>
        <taxon>Fungi</taxon>
        <taxon>Dikarya</taxon>
        <taxon>Basidiomycota</taxon>
        <taxon>Agaricomycotina</taxon>
        <taxon>Tremellomycetes</taxon>
        <taxon>Tremellales</taxon>
        <taxon>Cryptococcaceae</taxon>
        <taxon>Kwoniella</taxon>
    </lineage>
</organism>
<keyword evidence="3 5" id="KW-0378">Hydrolase</keyword>
<sequence length="490" mass="50830">MLRQSLLLLAALGLARAASFTNPIQNSGADPFIVYDHDTSSYYLTITTGSGLQLISAPTIDGLRTGGHRRQAYQNATMVRSPTVWASEIHKVDGSWYIYYSHGERPYALKGGATPNDPFPGPPVQLYDKFGIDGTVLVVSSTNYFVWSCFSIDASSVDTPGSSLCIAPLTTPTTIDKTKIAVISRPEEAWEENLGNINEAPQPLYWMGDTYLTFSASDCRSPEYSLGLLHLTGSDPLDPASWTKIKDGPVFSSGNGEYGPGHNGIFASPDGTELWNVYHAVTNPAGSCGPDRQTFVKKIDLSSFTSLGPIFGEPAANGLVAEGPSGEDAPSGNSSAVTATTNTTFSTALSSSSDLSSTQTTSANVLPEVTVSTNDTTVPALSSSSANSTDASSATATSSEAASVPLSTDAASEATPAPTLPGDNKESPLPPLTPTSIQSQTGSFAAPTPSDADTSPASSADGVSAIAAAASAQPTDVTPSNCKAKRSSRR</sequence>
<proteinExistence type="inferred from homology"/>
<feature type="signal peptide" evidence="7">
    <location>
        <begin position="1"/>
        <end position="17"/>
    </location>
</feature>
<reference evidence="8" key="1">
    <citation type="submission" date="2017-08" db="EMBL/GenBank/DDBJ databases">
        <authorList>
            <person name="Cuomo C."/>
            <person name="Billmyre B."/>
            <person name="Heitman J."/>
        </authorList>
    </citation>
    <scope>NUCLEOTIDE SEQUENCE</scope>
    <source>
        <strain evidence="8">CBS 12478</strain>
    </source>
</reference>
<evidence type="ECO:0000256" key="2">
    <source>
        <dbReference type="ARBA" id="ARBA00022729"/>
    </source>
</evidence>
<evidence type="ECO:0000256" key="3">
    <source>
        <dbReference type="ARBA" id="ARBA00022801"/>
    </source>
</evidence>
<evidence type="ECO:0008006" key="10">
    <source>
        <dbReference type="Google" id="ProtNLM"/>
    </source>
</evidence>
<comment type="similarity">
    <text evidence="1 5">Belongs to the glycosyl hydrolase 43 family.</text>
</comment>
<dbReference type="KEGG" id="ksn:43589198"/>
<name>A0AAJ8LQQ6_9TREE</name>
<reference evidence="8" key="2">
    <citation type="submission" date="2024-01" db="EMBL/GenBank/DDBJ databases">
        <title>Comparative genomics of Cryptococcus and Kwoniella reveals pathogenesis evolution and contrasting modes of karyotype evolution via chromosome fusion or intercentromeric recombination.</title>
        <authorList>
            <person name="Coelho M.A."/>
            <person name="David-Palma M."/>
            <person name="Shea T."/>
            <person name="Bowers K."/>
            <person name="McGinley-Smith S."/>
            <person name="Mohammad A.W."/>
            <person name="Gnirke A."/>
            <person name="Yurkov A.M."/>
            <person name="Nowrousian M."/>
            <person name="Sun S."/>
            <person name="Cuomo C.A."/>
            <person name="Heitman J."/>
        </authorList>
    </citation>
    <scope>NUCLEOTIDE SEQUENCE</scope>
    <source>
        <strain evidence="8">CBS 12478</strain>
    </source>
</reference>